<name>A0A0A9CR35_ARUDO</name>
<protein>
    <submittedName>
        <fullName evidence="1">Uncharacterized protein</fullName>
    </submittedName>
</protein>
<proteinExistence type="predicted"/>
<dbReference type="AlphaFoldDB" id="A0A0A9CR35"/>
<evidence type="ECO:0000313" key="1">
    <source>
        <dbReference type="EMBL" id="JAD73952.1"/>
    </source>
</evidence>
<organism evidence="1">
    <name type="scientific">Arundo donax</name>
    <name type="common">Giant reed</name>
    <name type="synonym">Donax arundinaceus</name>
    <dbReference type="NCBI Taxonomy" id="35708"/>
    <lineage>
        <taxon>Eukaryota</taxon>
        <taxon>Viridiplantae</taxon>
        <taxon>Streptophyta</taxon>
        <taxon>Embryophyta</taxon>
        <taxon>Tracheophyta</taxon>
        <taxon>Spermatophyta</taxon>
        <taxon>Magnoliopsida</taxon>
        <taxon>Liliopsida</taxon>
        <taxon>Poales</taxon>
        <taxon>Poaceae</taxon>
        <taxon>PACMAD clade</taxon>
        <taxon>Arundinoideae</taxon>
        <taxon>Arundineae</taxon>
        <taxon>Arundo</taxon>
    </lineage>
</organism>
<accession>A0A0A9CR35</accession>
<reference evidence="1" key="2">
    <citation type="journal article" date="2015" name="Data Brief">
        <title>Shoot transcriptome of the giant reed, Arundo donax.</title>
        <authorList>
            <person name="Barrero R.A."/>
            <person name="Guerrero F.D."/>
            <person name="Moolhuijzen P."/>
            <person name="Goolsby J.A."/>
            <person name="Tidwell J."/>
            <person name="Bellgard S.E."/>
            <person name="Bellgard M.I."/>
        </authorList>
    </citation>
    <scope>NUCLEOTIDE SEQUENCE</scope>
    <source>
        <tissue evidence="1">Shoot tissue taken approximately 20 cm above the soil surface</tissue>
    </source>
</reference>
<dbReference type="EMBL" id="GBRH01223943">
    <property type="protein sequence ID" value="JAD73952.1"/>
    <property type="molecule type" value="Transcribed_RNA"/>
</dbReference>
<reference evidence="1" key="1">
    <citation type="submission" date="2014-09" db="EMBL/GenBank/DDBJ databases">
        <authorList>
            <person name="Magalhaes I.L.F."/>
            <person name="Oliveira U."/>
            <person name="Santos F.R."/>
            <person name="Vidigal T.H.D.A."/>
            <person name="Brescovit A.D."/>
            <person name="Santos A.J."/>
        </authorList>
    </citation>
    <scope>NUCLEOTIDE SEQUENCE</scope>
    <source>
        <tissue evidence="1">Shoot tissue taken approximately 20 cm above the soil surface</tissue>
    </source>
</reference>
<sequence>MMCTADAGAGRPTMADVVAQLKDILALEVARENEFSVPVSLASDSTALMSGFGPVAR</sequence>